<evidence type="ECO:0000313" key="2">
    <source>
        <dbReference type="EMBL" id="KAF0749889.1"/>
    </source>
</evidence>
<reference evidence="2 3" key="1">
    <citation type="submission" date="2019-08" db="EMBL/GenBank/DDBJ databases">
        <title>Whole genome of Aphis craccivora.</title>
        <authorList>
            <person name="Voronova N.V."/>
            <person name="Shulinski R.S."/>
            <person name="Bandarenka Y.V."/>
            <person name="Zhorov D.G."/>
            <person name="Warner D."/>
        </authorList>
    </citation>
    <scope>NUCLEOTIDE SEQUENCE [LARGE SCALE GENOMIC DNA]</scope>
    <source>
        <strain evidence="2">180601</strain>
        <tissue evidence="2">Whole Body</tissue>
    </source>
</reference>
<dbReference type="Gene3D" id="3.60.10.10">
    <property type="entry name" value="Endonuclease/exonuclease/phosphatase"/>
    <property type="match status" value="1"/>
</dbReference>
<dbReference type="InterPro" id="IPR005135">
    <property type="entry name" value="Endo/exonuclease/phosphatase"/>
</dbReference>
<comment type="caution">
    <text evidence="2">The sequence shown here is derived from an EMBL/GenBank/DDBJ whole genome shotgun (WGS) entry which is preliminary data.</text>
</comment>
<dbReference type="SUPFAM" id="SSF56219">
    <property type="entry name" value="DNase I-like"/>
    <property type="match status" value="1"/>
</dbReference>
<evidence type="ECO:0000259" key="1">
    <source>
        <dbReference type="Pfam" id="PF14529"/>
    </source>
</evidence>
<dbReference type="Pfam" id="PF14529">
    <property type="entry name" value="Exo_endo_phos_2"/>
    <property type="match status" value="1"/>
</dbReference>
<gene>
    <name evidence="2" type="ORF">FWK35_00014989</name>
</gene>
<dbReference type="EMBL" id="VUJU01005933">
    <property type="protein sequence ID" value="KAF0749889.1"/>
    <property type="molecule type" value="Genomic_DNA"/>
</dbReference>
<sequence length="300" mass="34706">MVKVEDTTVYTCNWSPNTVYTLFVDFLDRLEGNIRQQECTNIVAGDFNAKSPAWRDHTKEPKGCVLPGTGSMQYLRQTDVLRVYADGISRSHIDITFVNEKSSYLVWDWKTLDEYSASLHRYITYSVTRETRTKSLPPEERWSWRKYDRTKLLSYIKSAELITCDETTSVASSLDKYLKDACDSCMPNGRYVGGKKPAHWWTQDIAKLRAECHKARRERYRPIEELDQKKEDFKKTRKELKSAIRSSKKASWADLCRQVETDPWGLPYKLVGRRPIPGHSTPGRAESIVDALFSTEIVVV</sequence>
<organism evidence="2 3">
    <name type="scientific">Aphis craccivora</name>
    <name type="common">Cowpea aphid</name>
    <dbReference type="NCBI Taxonomy" id="307492"/>
    <lineage>
        <taxon>Eukaryota</taxon>
        <taxon>Metazoa</taxon>
        <taxon>Ecdysozoa</taxon>
        <taxon>Arthropoda</taxon>
        <taxon>Hexapoda</taxon>
        <taxon>Insecta</taxon>
        <taxon>Pterygota</taxon>
        <taxon>Neoptera</taxon>
        <taxon>Paraneoptera</taxon>
        <taxon>Hemiptera</taxon>
        <taxon>Sternorrhyncha</taxon>
        <taxon>Aphidomorpha</taxon>
        <taxon>Aphidoidea</taxon>
        <taxon>Aphididae</taxon>
        <taxon>Aphidini</taxon>
        <taxon>Aphis</taxon>
        <taxon>Aphis</taxon>
    </lineage>
</organism>
<dbReference type="AlphaFoldDB" id="A0A6G0Y5Y1"/>
<name>A0A6G0Y5Y1_APHCR</name>
<accession>A0A6G0Y5Y1</accession>
<feature type="domain" description="Endonuclease/exonuclease/phosphatase" evidence="1">
    <location>
        <begin position="26"/>
        <end position="123"/>
    </location>
</feature>
<proteinExistence type="predicted"/>
<evidence type="ECO:0000313" key="3">
    <source>
        <dbReference type="Proteomes" id="UP000478052"/>
    </source>
</evidence>
<keyword evidence="3" id="KW-1185">Reference proteome</keyword>
<dbReference type="OrthoDB" id="6629405at2759"/>
<dbReference type="InterPro" id="IPR036691">
    <property type="entry name" value="Endo/exonu/phosph_ase_sf"/>
</dbReference>
<dbReference type="Proteomes" id="UP000478052">
    <property type="component" value="Unassembled WGS sequence"/>
</dbReference>
<dbReference type="GO" id="GO:0003824">
    <property type="term" value="F:catalytic activity"/>
    <property type="evidence" value="ECO:0007669"/>
    <property type="project" value="InterPro"/>
</dbReference>
<protein>
    <recommendedName>
        <fullName evidence="1">Endonuclease/exonuclease/phosphatase domain-containing protein</fullName>
    </recommendedName>
</protein>